<dbReference type="AlphaFoldDB" id="A0A5J5IH92"/>
<sequence>MHFSFLFLRRFVIISFTLVLILSLSNCNNNKTEHTNAGGTTVSQNTDSLFKKYDLDNIKLPAGFKIGVYAEVPDARSMCISPNGTVFVGTKKKKVYAITDENHDGNADKVYEIASGLNAPNGVAFKDGSLYIGTISIIYRMDSIESKLSNPPEPVVVYDKYPTLTHHGNKFIAFGPDGKLYAPIGAPCNICDSPKPFASITRINPDGTGFEIFATGIRDCVGFAWDPVTKQLWFTDNGRDELGDDIPSDELNNAKEAGMNFGYPFCHEGDILDPEFGKGKNCGDYTPPVKKLGAHVASLGMRFYTGSMFPEDYKNAIFIAEHGSWNRTTPVGYRVVVAKRDSSGNLGDPVPFAEGWLQKVTSVNGRPVDVQVLQDGSLLVSDDYKGVVYRITHKNP</sequence>
<accession>A0A5J5IH92</accession>
<evidence type="ECO:0000313" key="3">
    <source>
        <dbReference type="Proteomes" id="UP000326903"/>
    </source>
</evidence>
<dbReference type="Gene3D" id="2.120.10.30">
    <property type="entry name" value="TolB, C-terminal domain"/>
    <property type="match status" value="1"/>
</dbReference>
<dbReference type="InterPro" id="IPR011041">
    <property type="entry name" value="Quinoprot_gluc/sorb_DH_b-prop"/>
</dbReference>
<evidence type="ECO:0000313" key="2">
    <source>
        <dbReference type="EMBL" id="KAA9038440.1"/>
    </source>
</evidence>
<dbReference type="EMBL" id="VYQF01000003">
    <property type="protein sequence ID" value="KAA9038440.1"/>
    <property type="molecule type" value="Genomic_DNA"/>
</dbReference>
<dbReference type="Pfam" id="PF07995">
    <property type="entry name" value="GSDH"/>
    <property type="match status" value="1"/>
</dbReference>
<feature type="domain" description="Glucose/Sorbosone dehydrogenase" evidence="1">
    <location>
        <begin position="156"/>
        <end position="320"/>
    </location>
</feature>
<dbReference type="RefSeq" id="WP_150415115.1">
    <property type="nucleotide sequence ID" value="NZ_VYQF01000003.1"/>
</dbReference>
<dbReference type="InterPro" id="IPR011042">
    <property type="entry name" value="6-blade_b-propeller_TolB-like"/>
</dbReference>
<dbReference type="SUPFAM" id="SSF50952">
    <property type="entry name" value="Soluble quinoprotein glucose dehydrogenase"/>
    <property type="match status" value="1"/>
</dbReference>
<evidence type="ECO:0000259" key="1">
    <source>
        <dbReference type="Pfam" id="PF07995"/>
    </source>
</evidence>
<gene>
    <name evidence="2" type="ORF">FW778_12795</name>
</gene>
<reference evidence="2 3" key="1">
    <citation type="submission" date="2019-09" db="EMBL/GenBank/DDBJ databases">
        <title>Draft genome sequence of Ginsengibacter sp. BR5-29.</title>
        <authorList>
            <person name="Im W.-T."/>
        </authorList>
    </citation>
    <scope>NUCLEOTIDE SEQUENCE [LARGE SCALE GENOMIC DNA]</scope>
    <source>
        <strain evidence="2 3">BR5-29</strain>
    </source>
</reference>
<proteinExistence type="predicted"/>
<dbReference type="InterPro" id="IPR012938">
    <property type="entry name" value="Glc/Sorbosone_DH"/>
</dbReference>
<dbReference type="PANTHER" id="PTHR33546">
    <property type="entry name" value="LARGE, MULTIFUNCTIONAL SECRETED PROTEIN-RELATED"/>
    <property type="match status" value="1"/>
</dbReference>
<dbReference type="PANTHER" id="PTHR33546:SF1">
    <property type="entry name" value="LARGE, MULTIFUNCTIONAL SECRETED PROTEIN"/>
    <property type="match status" value="1"/>
</dbReference>
<comment type="caution">
    <text evidence="2">The sequence shown here is derived from an EMBL/GenBank/DDBJ whole genome shotgun (WGS) entry which is preliminary data.</text>
</comment>
<name>A0A5J5IH92_9BACT</name>
<dbReference type="Proteomes" id="UP000326903">
    <property type="component" value="Unassembled WGS sequence"/>
</dbReference>
<protein>
    <submittedName>
        <fullName evidence="2">Sorbosone dehydrogenase family protein</fullName>
    </submittedName>
</protein>
<keyword evidence="3" id="KW-1185">Reference proteome</keyword>
<organism evidence="2 3">
    <name type="scientific">Ginsengibacter hankyongi</name>
    <dbReference type="NCBI Taxonomy" id="2607284"/>
    <lineage>
        <taxon>Bacteria</taxon>
        <taxon>Pseudomonadati</taxon>
        <taxon>Bacteroidota</taxon>
        <taxon>Chitinophagia</taxon>
        <taxon>Chitinophagales</taxon>
        <taxon>Chitinophagaceae</taxon>
        <taxon>Ginsengibacter</taxon>
    </lineage>
</organism>